<reference evidence="3" key="1">
    <citation type="journal article" date="2011" name="Nature">
        <title>Genome sequence and analysis of the tuber crop potato.</title>
        <authorList>
            <consortium name="The Potato Genome Sequencing Consortium"/>
        </authorList>
    </citation>
    <scope>NUCLEOTIDE SEQUENCE [LARGE SCALE GENOMIC DNA]</scope>
    <source>
        <strain evidence="3">cv. DM1-3 516 R44</strain>
    </source>
</reference>
<evidence type="ECO:0000313" key="2">
    <source>
        <dbReference type="EnsemblPlants" id="PGSC0003DMT400054025"/>
    </source>
</evidence>
<dbReference type="InterPro" id="IPR025845">
    <property type="entry name" value="Thg1_C_dom"/>
</dbReference>
<dbReference type="PANTHER" id="PTHR12729">
    <property type="entry name" value="TRNA(HIS) GUANYLYLTRANSFERASE-RELATED"/>
    <property type="match status" value="1"/>
</dbReference>
<accession>M1BVS0</accession>
<dbReference type="InterPro" id="IPR038469">
    <property type="entry name" value="tRNAHis_GuaTrfase_Thg1_sf"/>
</dbReference>
<dbReference type="GO" id="GO:0006400">
    <property type="term" value="P:tRNA modification"/>
    <property type="evidence" value="ECO:0007669"/>
    <property type="project" value="InterPro"/>
</dbReference>
<organism evidence="2 3">
    <name type="scientific">Solanum tuberosum</name>
    <name type="common">Potato</name>
    <dbReference type="NCBI Taxonomy" id="4113"/>
    <lineage>
        <taxon>Eukaryota</taxon>
        <taxon>Viridiplantae</taxon>
        <taxon>Streptophyta</taxon>
        <taxon>Embryophyta</taxon>
        <taxon>Tracheophyta</taxon>
        <taxon>Spermatophyta</taxon>
        <taxon>Magnoliopsida</taxon>
        <taxon>eudicotyledons</taxon>
        <taxon>Gunneridae</taxon>
        <taxon>Pentapetalae</taxon>
        <taxon>asterids</taxon>
        <taxon>lamiids</taxon>
        <taxon>Solanales</taxon>
        <taxon>Solanaceae</taxon>
        <taxon>Solanoideae</taxon>
        <taxon>Solaneae</taxon>
        <taxon>Solanum</taxon>
    </lineage>
</organism>
<dbReference type="Pfam" id="PF14413">
    <property type="entry name" value="Thg1C"/>
    <property type="match status" value="1"/>
</dbReference>
<proteinExistence type="predicted"/>
<evidence type="ECO:0000259" key="1">
    <source>
        <dbReference type="Pfam" id="PF14413"/>
    </source>
</evidence>
<dbReference type="Gramene" id="PGSC0003DMT400054025">
    <property type="protein sequence ID" value="PGSC0003DMT400054025"/>
    <property type="gene ID" value="PGSC0003DMG400020961"/>
</dbReference>
<keyword evidence="3" id="KW-1185">Reference proteome</keyword>
<dbReference type="eggNOG" id="KOG2721">
    <property type="taxonomic scope" value="Eukaryota"/>
</dbReference>
<dbReference type="Proteomes" id="UP000011115">
    <property type="component" value="Unassembled WGS sequence"/>
</dbReference>
<dbReference type="GO" id="GO:0000287">
    <property type="term" value="F:magnesium ion binding"/>
    <property type="evidence" value="ECO:0007669"/>
    <property type="project" value="InterPro"/>
</dbReference>
<dbReference type="GO" id="GO:0008193">
    <property type="term" value="F:tRNA guanylyltransferase activity"/>
    <property type="evidence" value="ECO:0007669"/>
    <property type="project" value="InterPro"/>
</dbReference>
<dbReference type="InParanoid" id="M1BVS0"/>
<dbReference type="PANTHER" id="PTHR12729:SF6">
    <property type="entry name" value="TRNA(HIS) GUANYLYLTRANSFERASE-RELATED"/>
    <property type="match status" value="1"/>
</dbReference>
<dbReference type="Gene3D" id="3.30.70.3000">
    <property type="match status" value="1"/>
</dbReference>
<evidence type="ECO:0000313" key="3">
    <source>
        <dbReference type="Proteomes" id="UP000011115"/>
    </source>
</evidence>
<protein>
    <recommendedName>
        <fullName evidence="1">Thg1 C-terminal domain-containing protein</fullName>
    </recommendedName>
</protein>
<dbReference type="PaxDb" id="4113-PGSC0003DMT400054025"/>
<dbReference type="ExpressionAtlas" id="M1BVS0">
    <property type="expression patterns" value="baseline"/>
</dbReference>
<dbReference type="EnsemblPlants" id="PGSC0003DMT400054025">
    <property type="protein sequence ID" value="PGSC0003DMT400054025"/>
    <property type="gene ID" value="PGSC0003DMG400020961"/>
</dbReference>
<sequence length="95" mass="11119">MDDLFAIHHLRFFVDYLAWRQVDCHINNQYNTCFWLLVKSGKSRTEAQSSLKGTQLKKKMNCLPSLALITMRCQLSFGWGHLFSGTEMNQQEMTE</sequence>
<name>M1BVS0_SOLTU</name>
<dbReference type="STRING" id="4113.M1BVS0"/>
<dbReference type="InterPro" id="IPR007537">
    <property type="entry name" value="tRNAHis_GuaTrfase_Thg1"/>
</dbReference>
<dbReference type="AlphaFoldDB" id="M1BVS0"/>
<feature type="domain" description="Thg1 C-terminal" evidence="1">
    <location>
        <begin position="14"/>
        <end position="63"/>
    </location>
</feature>
<reference evidence="2" key="2">
    <citation type="submission" date="2015-06" db="UniProtKB">
        <authorList>
            <consortium name="EnsemblPlants"/>
        </authorList>
    </citation>
    <scope>IDENTIFICATION</scope>
    <source>
        <strain evidence="2">DM1-3 516 R44</strain>
    </source>
</reference>
<dbReference type="HOGENOM" id="CLU_2376908_0_0_1"/>